<keyword evidence="1" id="KW-1133">Transmembrane helix</keyword>
<keyword evidence="3" id="KW-1185">Reference proteome</keyword>
<evidence type="ECO:0000313" key="3">
    <source>
        <dbReference type="Proteomes" id="UP000050501"/>
    </source>
</evidence>
<dbReference type="InterPro" id="IPR041916">
    <property type="entry name" value="Anti_sigma_zinc_sf"/>
</dbReference>
<accession>A0A0P6XZ81</accession>
<keyword evidence="1" id="KW-0812">Transmembrane</keyword>
<sequence length="178" mass="19853">MNHQPYESWILDEAALSLAEQRQMKEHLDSCAACRKLATGWIAARRSMRAAPPARPAPGFTGRFQARLAERRALQHQLQARRFVLITTTASMLALFALMAYLAFTTSFATLLVNALGLATRLVIQWNNAQQVIMSLWHALPLYIPVAIWVILSTGLSLLGLIWAVSLWRISAKGVTNQ</sequence>
<feature type="transmembrane region" description="Helical" evidence="1">
    <location>
        <begin position="83"/>
        <end position="104"/>
    </location>
</feature>
<dbReference type="STRING" id="229921.ADN01_14730"/>
<protein>
    <submittedName>
        <fullName evidence="2">Uncharacterized protein</fullName>
    </submittedName>
</protein>
<evidence type="ECO:0000256" key="1">
    <source>
        <dbReference type="SAM" id="Phobius"/>
    </source>
</evidence>
<dbReference type="Gene3D" id="1.10.10.1320">
    <property type="entry name" value="Anti-sigma factor, zinc-finger domain"/>
    <property type="match status" value="1"/>
</dbReference>
<name>A0A0P6XZ81_9CHLR</name>
<dbReference type="Proteomes" id="UP000050501">
    <property type="component" value="Unassembled WGS sequence"/>
</dbReference>
<keyword evidence="1" id="KW-0472">Membrane</keyword>
<dbReference type="EMBL" id="LGCM01000055">
    <property type="protein sequence ID" value="KPL78456.1"/>
    <property type="molecule type" value="Genomic_DNA"/>
</dbReference>
<proteinExistence type="predicted"/>
<gene>
    <name evidence="2" type="ORF">ADN01_14730</name>
</gene>
<reference evidence="2 3" key="1">
    <citation type="submission" date="2015-07" db="EMBL/GenBank/DDBJ databases">
        <title>Genome sequence of Levilinea saccharolytica DSM 16555.</title>
        <authorList>
            <person name="Hemp J."/>
            <person name="Ward L.M."/>
            <person name="Pace L.A."/>
            <person name="Fischer W.W."/>
        </authorList>
    </citation>
    <scope>NUCLEOTIDE SEQUENCE [LARGE SCALE GENOMIC DNA]</scope>
    <source>
        <strain evidence="2 3">KIBI-1</strain>
    </source>
</reference>
<dbReference type="AlphaFoldDB" id="A0A0P6XZ81"/>
<evidence type="ECO:0000313" key="2">
    <source>
        <dbReference type="EMBL" id="KPL78456.1"/>
    </source>
</evidence>
<comment type="caution">
    <text evidence="2">The sequence shown here is derived from an EMBL/GenBank/DDBJ whole genome shotgun (WGS) entry which is preliminary data.</text>
</comment>
<organism evidence="2 3">
    <name type="scientific">Levilinea saccharolytica</name>
    <dbReference type="NCBI Taxonomy" id="229921"/>
    <lineage>
        <taxon>Bacteria</taxon>
        <taxon>Bacillati</taxon>
        <taxon>Chloroflexota</taxon>
        <taxon>Anaerolineae</taxon>
        <taxon>Anaerolineales</taxon>
        <taxon>Anaerolineaceae</taxon>
        <taxon>Levilinea</taxon>
    </lineage>
</organism>
<feature type="transmembrane region" description="Helical" evidence="1">
    <location>
        <begin position="142"/>
        <end position="168"/>
    </location>
</feature>
<dbReference type="RefSeq" id="WP_062418869.1">
    <property type="nucleotide sequence ID" value="NZ_DF967974.1"/>
</dbReference>